<dbReference type="InterPro" id="IPR000160">
    <property type="entry name" value="GGDEF_dom"/>
</dbReference>
<dbReference type="SUPFAM" id="SSF55781">
    <property type="entry name" value="GAF domain-like"/>
    <property type="match status" value="1"/>
</dbReference>
<dbReference type="SUPFAM" id="SSF141868">
    <property type="entry name" value="EAL domain-like"/>
    <property type="match status" value="1"/>
</dbReference>
<dbReference type="Pfam" id="PF00563">
    <property type="entry name" value="EAL"/>
    <property type="match status" value="1"/>
</dbReference>
<keyword evidence="4" id="KW-1185">Reference proteome</keyword>
<dbReference type="NCBIfam" id="TIGR00254">
    <property type="entry name" value="GGDEF"/>
    <property type="match status" value="1"/>
</dbReference>
<dbReference type="Gene3D" id="3.30.450.40">
    <property type="match status" value="1"/>
</dbReference>
<dbReference type="InterPro" id="IPR029016">
    <property type="entry name" value="GAF-like_dom_sf"/>
</dbReference>
<proteinExistence type="predicted"/>
<gene>
    <name evidence="3" type="ORF">FMM08_10450</name>
</gene>
<dbReference type="InterPro" id="IPR035919">
    <property type="entry name" value="EAL_sf"/>
</dbReference>
<dbReference type="AlphaFoldDB" id="A0A5C8ZHC3"/>
<dbReference type="SMART" id="SM00267">
    <property type="entry name" value="GGDEF"/>
    <property type="match status" value="1"/>
</dbReference>
<name>A0A5C8ZHC3_9ACTN</name>
<dbReference type="InterPro" id="IPR043128">
    <property type="entry name" value="Rev_trsase/Diguanyl_cyclase"/>
</dbReference>
<dbReference type="PROSITE" id="PS50887">
    <property type="entry name" value="GGDEF"/>
    <property type="match status" value="1"/>
</dbReference>
<dbReference type="InterPro" id="IPR003018">
    <property type="entry name" value="GAF"/>
</dbReference>
<comment type="caution">
    <text evidence="3">The sequence shown here is derived from an EMBL/GenBank/DDBJ whole genome shotgun (WGS) entry which is preliminary data.</text>
</comment>
<dbReference type="PANTHER" id="PTHR44757">
    <property type="entry name" value="DIGUANYLATE CYCLASE DGCP"/>
    <property type="match status" value="1"/>
</dbReference>
<dbReference type="PANTHER" id="PTHR44757:SF2">
    <property type="entry name" value="BIOFILM ARCHITECTURE MAINTENANCE PROTEIN MBAA"/>
    <property type="match status" value="1"/>
</dbReference>
<dbReference type="Proteomes" id="UP000321234">
    <property type="component" value="Unassembled WGS sequence"/>
</dbReference>
<dbReference type="PROSITE" id="PS50883">
    <property type="entry name" value="EAL"/>
    <property type="match status" value="1"/>
</dbReference>
<dbReference type="Gene3D" id="3.30.70.270">
    <property type="match status" value="1"/>
</dbReference>
<dbReference type="InterPro" id="IPR001633">
    <property type="entry name" value="EAL_dom"/>
</dbReference>
<dbReference type="SMART" id="SM00052">
    <property type="entry name" value="EAL"/>
    <property type="match status" value="1"/>
</dbReference>
<dbReference type="Pfam" id="PF01590">
    <property type="entry name" value="GAF"/>
    <property type="match status" value="1"/>
</dbReference>
<dbReference type="InterPro" id="IPR029787">
    <property type="entry name" value="Nucleotide_cyclase"/>
</dbReference>
<feature type="domain" description="EAL" evidence="1">
    <location>
        <begin position="414"/>
        <end position="650"/>
    </location>
</feature>
<feature type="domain" description="GGDEF" evidence="2">
    <location>
        <begin position="116"/>
        <end position="241"/>
    </location>
</feature>
<protein>
    <submittedName>
        <fullName evidence="3">Diguanylate cyclase</fullName>
    </submittedName>
</protein>
<dbReference type="EMBL" id="VKAC01000005">
    <property type="protein sequence ID" value="TXR56493.1"/>
    <property type="molecule type" value="Genomic_DNA"/>
</dbReference>
<evidence type="ECO:0000313" key="3">
    <source>
        <dbReference type="EMBL" id="TXR56493.1"/>
    </source>
</evidence>
<dbReference type="OrthoDB" id="23692at2"/>
<reference evidence="3 4" key="1">
    <citation type="submission" date="2019-07" db="EMBL/GenBank/DDBJ databases">
        <title>Quadrisphaera sp. strain DD2A genome sequencing and assembly.</title>
        <authorList>
            <person name="Kim I."/>
        </authorList>
    </citation>
    <scope>NUCLEOTIDE SEQUENCE [LARGE SCALE GENOMIC DNA]</scope>
    <source>
        <strain evidence="3 4">DD2A</strain>
    </source>
</reference>
<dbReference type="CDD" id="cd01949">
    <property type="entry name" value="GGDEF"/>
    <property type="match status" value="1"/>
</dbReference>
<evidence type="ECO:0000259" key="1">
    <source>
        <dbReference type="PROSITE" id="PS50883"/>
    </source>
</evidence>
<dbReference type="Pfam" id="PF00990">
    <property type="entry name" value="GGDEF"/>
    <property type="match status" value="1"/>
</dbReference>
<dbReference type="Gene3D" id="3.20.20.450">
    <property type="entry name" value="EAL domain"/>
    <property type="match status" value="1"/>
</dbReference>
<evidence type="ECO:0000313" key="4">
    <source>
        <dbReference type="Proteomes" id="UP000321234"/>
    </source>
</evidence>
<accession>A0A5C8ZHC3</accession>
<organism evidence="3 4">
    <name type="scientific">Quadrisphaera setariae</name>
    <dbReference type="NCBI Taxonomy" id="2593304"/>
    <lineage>
        <taxon>Bacteria</taxon>
        <taxon>Bacillati</taxon>
        <taxon>Actinomycetota</taxon>
        <taxon>Actinomycetes</taxon>
        <taxon>Kineosporiales</taxon>
        <taxon>Kineosporiaceae</taxon>
        <taxon>Quadrisphaera</taxon>
    </lineage>
</organism>
<dbReference type="SUPFAM" id="SSF55073">
    <property type="entry name" value="Nucleotide cyclase"/>
    <property type="match status" value="1"/>
</dbReference>
<dbReference type="InterPro" id="IPR052155">
    <property type="entry name" value="Biofilm_reg_signaling"/>
</dbReference>
<evidence type="ECO:0000259" key="2">
    <source>
        <dbReference type="PROSITE" id="PS50887"/>
    </source>
</evidence>
<sequence length="650" mass="66035">MADVPAFAAACAASGLDAASLVVVPVLSGQGAVVGALCGASELARPDLAAHLPGVRAAADLLGLLLEQVLALDDVVRRAENAEAAAHTDPLTGLGNRRAWDAALLAEEERAARHGTPTAVLVLDLDGLKQLNDTAGHDAGDDVLRQAGAALRAQVRGQDAVVRLGGDEFGVLLPDTERAVAVAVAARVRSALGAAGIGVSCGVATRTGQDGLLGAWRAADEAMYADKRARRGRRSAPLSSSGVWSVRAPGTAGGAVPAVGGRPPVPAAVDRGVDALLEVARAQVGVDVAFISVLEGGQRRFRNVVARVRVPFAAGTSEPREGTVCDLLVRGRLPGAVPDTADSAVAYHPDVRAMSIGSHVGAVLHRADGTPYGTLCAFSQRPDPHLGAPDAEALAALGRAVMGLVEAEDAAEGRARAVRSRLEGLDEQGGLRTAFQPVLSLADGALVGHDAETAFPRGTAAPGAWFSEARAVGASGPLEAAALADALDASRDLAGWVLVRASPATATIPAFARRTAAVDPSRLVLQVLGEAEAGDLDQLRSALAPLRRDGLRLALEVGAAVDRGGERVLALEPEVVVVHRRVVAGVATSRHRRALVTGLVAFSEALGAQLLARGPTSAEELAWLRTAGVPLAHGVAPDAAEPAPGPVGGP</sequence>